<feature type="domain" description="Peptidoglycan binding-like" evidence="2">
    <location>
        <begin position="64"/>
        <end position="120"/>
    </location>
</feature>
<protein>
    <submittedName>
        <fullName evidence="3">Peptidoglycan-binding protein</fullName>
    </submittedName>
</protein>
<dbReference type="SUPFAM" id="SSF47090">
    <property type="entry name" value="PGBD-like"/>
    <property type="match status" value="2"/>
</dbReference>
<dbReference type="Gene3D" id="1.10.101.10">
    <property type="entry name" value="PGBD-like superfamily/PGBD"/>
    <property type="match status" value="2"/>
</dbReference>
<dbReference type="OrthoDB" id="529556at2"/>
<accession>A0A2S6CZD2</accession>
<dbReference type="InterPro" id="IPR002477">
    <property type="entry name" value="Peptidoglycan-bd-like"/>
</dbReference>
<evidence type="ECO:0000256" key="1">
    <source>
        <dbReference type="SAM" id="MobiDB-lite"/>
    </source>
</evidence>
<feature type="compositionally biased region" description="Polar residues" evidence="1">
    <location>
        <begin position="131"/>
        <end position="142"/>
    </location>
</feature>
<feature type="region of interest" description="Disordered" evidence="1">
    <location>
        <begin position="131"/>
        <end position="181"/>
    </location>
</feature>
<dbReference type="InterPro" id="IPR036365">
    <property type="entry name" value="PGBD-like_sf"/>
</dbReference>
<dbReference type="Pfam" id="PF01471">
    <property type="entry name" value="PG_binding_1"/>
    <property type="match status" value="2"/>
</dbReference>
<reference evidence="3 4" key="1">
    <citation type="submission" date="2018-02" db="EMBL/GenBank/DDBJ databases">
        <title>Discovery of a pederin family compound in a non-symbiotic bloom-forming cyanobacterium.</title>
        <authorList>
            <person name="Kust A."/>
            <person name="Mares J."/>
            <person name="Jokela J."/>
            <person name="Urajova P."/>
            <person name="Hajek J."/>
            <person name="Saurav K."/>
            <person name="Voracova K."/>
            <person name="Fewer D.P."/>
            <person name="Haapaniemi E."/>
            <person name="Permi P."/>
            <person name="Rehakova K."/>
            <person name="Sivonen K."/>
            <person name="Hrouzek P."/>
        </authorList>
    </citation>
    <scope>NUCLEOTIDE SEQUENCE [LARGE SCALE GENOMIC DNA]</scope>
    <source>
        <strain evidence="3 4">CHARLIE-1</strain>
    </source>
</reference>
<dbReference type="InterPro" id="IPR036366">
    <property type="entry name" value="PGBDSf"/>
</dbReference>
<proteinExistence type="predicted"/>
<dbReference type="Proteomes" id="UP000239589">
    <property type="component" value="Unassembled WGS sequence"/>
</dbReference>
<evidence type="ECO:0000313" key="3">
    <source>
        <dbReference type="EMBL" id="PPJ65113.1"/>
    </source>
</evidence>
<dbReference type="AlphaFoldDB" id="A0A2S6CZD2"/>
<sequence length="260" mass="28293">MKVNLTANIPKSTGLNSWYSLLLLVTTPVLISTWTMTSTATPVQISQLNTEIKINRPTLNLDSRGERVVELQAALKLLGFYTGNVDGKYQENTAVAVSQFQQAAGLKPNGTVDSITWQKLFPTPSTINSSLSNTVRTFNTLPTPGKKNPQVNNSAPKRTNPKNRPNTGLRPTPLNQQLPGIKYSPEGWPILGRGMSGPEVVKLQKQLQNLGFLTGEIDGNFGKSTEIAVKAAQVRYGLESDGIVGGSTWKAFVKRTSTQR</sequence>
<gene>
    <name evidence="3" type="ORF">CUN59_01125</name>
</gene>
<feature type="domain" description="Peptidoglycan binding-like" evidence="2">
    <location>
        <begin position="196"/>
        <end position="251"/>
    </location>
</feature>
<name>A0A2S6CZD2_9CYAN</name>
<evidence type="ECO:0000313" key="4">
    <source>
        <dbReference type="Proteomes" id="UP000239589"/>
    </source>
</evidence>
<evidence type="ECO:0000259" key="2">
    <source>
        <dbReference type="Pfam" id="PF01471"/>
    </source>
</evidence>
<comment type="caution">
    <text evidence="3">The sequence shown here is derived from an EMBL/GenBank/DDBJ whole genome shotgun (WGS) entry which is preliminary data.</text>
</comment>
<organism evidence="3 4">
    <name type="scientific">Cuspidothrix issatschenkoi CHARLIE-1</name>
    <dbReference type="NCBI Taxonomy" id="2052836"/>
    <lineage>
        <taxon>Bacteria</taxon>
        <taxon>Bacillati</taxon>
        <taxon>Cyanobacteriota</taxon>
        <taxon>Cyanophyceae</taxon>
        <taxon>Nostocales</taxon>
        <taxon>Aphanizomenonaceae</taxon>
        <taxon>Cuspidothrix</taxon>
    </lineage>
</organism>
<feature type="compositionally biased region" description="Polar residues" evidence="1">
    <location>
        <begin position="149"/>
        <end position="166"/>
    </location>
</feature>
<dbReference type="EMBL" id="PGEM01000006">
    <property type="protein sequence ID" value="PPJ65113.1"/>
    <property type="molecule type" value="Genomic_DNA"/>
</dbReference>
<keyword evidence="4" id="KW-1185">Reference proteome</keyword>